<feature type="compositionally biased region" description="Polar residues" evidence="4">
    <location>
        <begin position="12"/>
        <end position="22"/>
    </location>
</feature>
<dbReference type="SUPFAM" id="SSF48403">
    <property type="entry name" value="Ankyrin repeat"/>
    <property type="match status" value="1"/>
</dbReference>
<feature type="repeat" description="ANK" evidence="3">
    <location>
        <begin position="157"/>
        <end position="189"/>
    </location>
</feature>
<reference evidence="6" key="1">
    <citation type="submission" date="2023-08" db="EMBL/GenBank/DDBJ databases">
        <authorList>
            <person name="Chen Y."/>
            <person name="Shah S."/>
            <person name="Dougan E. K."/>
            <person name="Thang M."/>
            <person name="Chan C."/>
        </authorList>
    </citation>
    <scope>NUCLEOTIDE SEQUENCE</scope>
</reference>
<dbReference type="PROSITE" id="PS50297">
    <property type="entry name" value="ANK_REP_REGION"/>
    <property type="match status" value="1"/>
</dbReference>
<dbReference type="SMART" id="SM00248">
    <property type="entry name" value="ANK"/>
    <property type="match status" value="2"/>
</dbReference>
<evidence type="ECO:0000313" key="7">
    <source>
        <dbReference type="Proteomes" id="UP001178507"/>
    </source>
</evidence>
<dbReference type="Gene3D" id="1.25.40.20">
    <property type="entry name" value="Ankyrin repeat-containing domain"/>
    <property type="match status" value="1"/>
</dbReference>
<dbReference type="InterPro" id="IPR035999">
    <property type="entry name" value="Sec7_dom_sf"/>
</dbReference>
<dbReference type="PANTHER" id="PTHR24171">
    <property type="entry name" value="ANKYRIN REPEAT DOMAIN-CONTAINING PROTEIN 39-RELATED"/>
    <property type="match status" value="1"/>
</dbReference>
<evidence type="ECO:0000256" key="4">
    <source>
        <dbReference type="SAM" id="MobiDB-lite"/>
    </source>
</evidence>
<dbReference type="Proteomes" id="UP001178507">
    <property type="component" value="Unassembled WGS sequence"/>
</dbReference>
<comment type="caution">
    <text evidence="6">The sequence shown here is derived from an EMBL/GenBank/DDBJ whole genome shotgun (WGS) entry which is preliminary data.</text>
</comment>
<dbReference type="InterPro" id="IPR000904">
    <property type="entry name" value="Sec7_dom"/>
</dbReference>
<evidence type="ECO:0000256" key="2">
    <source>
        <dbReference type="ARBA" id="ARBA00023043"/>
    </source>
</evidence>
<dbReference type="GO" id="GO:0005085">
    <property type="term" value="F:guanyl-nucleotide exchange factor activity"/>
    <property type="evidence" value="ECO:0007669"/>
    <property type="project" value="InterPro"/>
</dbReference>
<feature type="region of interest" description="Disordered" evidence="4">
    <location>
        <begin position="1"/>
        <end position="32"/>
    </location>
</feature>
<gene>
    <name evidence="6" type="ORF">EVOR1521_LOCUS2869</name>
</gene>
<dbReference type="PROSITE" id="PS50088">
    <property type="entry name" value="ANK_REPEAT"/>
    <property type="match status" value="2"/>
</dbReference>
<proteinExistence type="predicted"/>
<dbReference type="InterPro" id="IPR002110">
    <property type="entry name" value="Ankyrin_rpt"/>
</dbReference>
<dbReference type="Gene3D" id="1.10.1000.11">
    <property type="entry name" value="Arf Nucleotide-binding Site Opener,domain 2"/>
    <property type="match status" value="1"/>
</dbReference>
<dbReference type="EMBL" id="CAUJNA010000162">
    <property type="protein sequence ID" value="CAJ1372887.1"/>
    <property type="molecule type" value="Genomic_DNA"/>
</dbReference>
<dbReference type="Pfam" id="PF01369">
    <property type="entry name" value="Sec7"/>
    <property type="match status" value="1"/>
</dbReference>
<feature type="repeat" description="ANK" evidence="3">
    <location>
        <begin position="190"/>
        <end position="222"/>
    </location>
</feature>
<feature type="domain" description="SEC7" evidence="5">
    <location>
        <begin position="297"/>
        <end position="512"/>
    </location>
</feature>
<dbReference type="Pfam" id="PF12796">
    <property type="entry name" value="Ank_2"/>
    <property type="match status" value="1"/>
</dbReference>
<dbReference type="InterPro" id="IPR023394">
    <property type="entry name" value="Sec7_C_sf"/>
</dbReference>
<name>A0AA36MMS7_9DINO</name>
<feature type="compositionally biased region" description="Basic and acidic residues" evidence="4">
    <location>
        <begin position="1"/>
        <end position="11"/>
    </location>
</feature>
<keyword evidence="1" id="KW-0677">Repeat</keyword>
<dbReference type="GO" id="GO:0004842">
    <property type="term" value="F:ubiquitin-protein transferase activity"/>
    <property type="evidence" value="ECO:0007669"/>
    <property type="project" value="TreeGrafter"/>
</dbReference>
<dbReference type="PROSITE" id="PS50190">
    <property type="entry name" value="SEC7"/>
    <property type="match status" value="1"/>
</dbReference>
<accession>A0AA36MMS7</accession>
<organism evidence="6 7">
    <name type="scientific">Effrenium voratum</name>
    <dbReference type="NCBI Taxonomy" id="2562239"/>
    <lineage>
        <taxon>Eukaryota</taxon>
        <taxon>Sar</taxon>
        <taxon>Alveolata</taxon>
        <taxon>Dinophyceae</taxon>
        <taxon>Suessiales</taxon>
        <taxon>Symbiodiniaceae</taxon>
        <taxon>Effrenium</taxon>
    </lineage>
</organism>
<evidence type="ECO:0000313" key="6">
    <source>
        <dbReference type="EMBL" id="CAJ1372887.1"/>
    </source>
</evidence>
<dbReference type="GO" id="GO:0085020">
    <property type="term" value="P:protein K6-linked ubiquitination"/>
    <property type="evidence" value="ECO:0007669"/>
    <property type="project" value="TreeGrafter"/>
</dbReference>
<keyword evidence="7" id="KW-1185">Reference proteome</keyword>
<dbReference type="SUPFAM" id="SSF48425">
    <property type="entry name" value="Sec7 domain"/>
    <property type="match status" value="1"/>
</dbReference>
<keyword evidence="2 3" id="KW-0040">ANK repeat</keyword>
<sequence>MAVQDSNKDDNMSSGGSDSESPANGALPSIGSALHASGKLRPEHITGTDHKVQSLLLLSEGVVASMRTLQIRPGCCHQLGADCEEESVGLVGFESLSVLDWGQGLANGEPVGRVFEDTLYGSDSRDANLLCFAGSSALTAVRWLLHLGANPEATDGNGTSILHAACRSGSLALVKEFMKQTALLNKPDVAGWTALHIAAHMGRRAVVARLLQARAEPLLANSRGLKPADLCKDTITYQAIMRVMSSEANPRLFAGAAVSPLEGLEEDVNPEEGFDDLVGLPQQCEPELFFVNPRPVFFQTSAHRKALLTLAAMVFNLQPSHGLAIMVLTGLEESYTAAMKVLLKQGNVSRAMAGSFLGEPLSVCPLIRFSFFDSLPLLNTGVVACLRTVFVSLGIPQELQKLDRILWAVASVWWRKHKALRESGRAPIKRPKSGTELAGLDLLQYLSNQEVLYQLFLSTVLLHRRIWGGSDVVSGPMDLQDWVELNRGMERQGEDDVPQHVQSKIYTDITTARVPELSTWQRSMVILPVSDIPEEALPGRDAKGARKTGRFVSFGDLV</sequence>
<dbReference type="PANTHER" id="PTHR24171:SF8">
    <property type="entry name" value="BRCA1-ASSOCIATED RING DOMAIN PROTEIN 1"/>
    <property type="match status" value="1"/>
</dbReference>
<evidence type="ECO:0000259" key="5">
    <source>
        <dbReference type="PROSITE" id="PS50190"/>
    </source>
</evidence>
<evidence type="ECO:0000256" key="3">
    <source>
        <dbReference type="PROSITE-ProRule" id="PRU00023"/>
    </source>
</evidence>
<protein>
    <recommendedName>
        <fullName evidence="5">SEC7 domain-containing protein</fullName>
    </recommendedName>
</protein>
<dbReference type="GO" id="GO:0032012">
    <property type="term" value="P:regulation of ARF protein signal transduction"/>
    <property type="evidence" value="ECO:0007669"/>
    <property type="project" value="InterPro"/>
</dbReference>
<dbReference type="InterPro" id="IPR036770">
    <property type="entry name" value="Ankyrin_rpt-contain_sf"/>
</dbReference>
<dbReference type="AlphaFoldDB" id="A0AA36MMS7"/>
<evidence type="ECO:0000256" key="1">
    <source>
        <dbReference type="ARBA" id="ARBA00022737"/>
    </source>
</evidence>